<dbReference type="SMART" id="SM00339">
    <property type="entry name" value="FH"/>
    <property type="match status" value="1"/>
</dbReference>
<reference evidence="9 10" key="1">
    <citation type="submission" date="2024-02" db="EMBL/GenBank/DDBJ databases">
        <title>De novo assembly and annotation of 12 fungi associated with fruit tree decline syndrome in Ontario, Canada.</title>
        <authorList>
            <person name="Sulman M."/>
            <person name="Ellouze W."/>
            <person name="Ilyukhin E."/>
        </authorList>
    </citation>
    <scope>NUCLEOTIDE SEQUENCE [LARGE SCALE GENOMIC DNA]</scope>
    <source>
        <strain evidence="9 10">M169</strain>
    </source>
</reference>
<evidence type="ECO:0000256" key="7">
    <source>
        <dbReference type="SAM" id="MobiDB-lite"/>
    </source>
</evidence>
<dbReference type="PANTHER" id="PTHR45881:SF5">
    <property type="entry name" value="FORK-HEAD DOMAIN-CONTAINING PROTEIN"/>
    <property type="match status" value="1"/>
</dbReference>
<evidence type="ECO:0000256" key="2">
    <source>
        <dbReference type="ARBA" id="ARBA00023015"/>
    </source>
</evidence>
<sequence>MGSDAICIRREDTAPLSDPDADMDADMVYNPNLYDAGSVVGSRSSTEPAGGKTDEPYAQLIYRAFMSRPNKSMTLQEIYQWFREHTDKAKSTGKGWQNSIRHNLSMNGAFTKRCSNQPTLNSDGSLSLDASATDGRKSTEWYLEPKYYGGVESTTRYRKGNSKGAVRAHHRSDRAVYGNVKAVSGRKGGYQAAHNRKRTKAEQQQEAARQRNQRLQQCGPHFYTDEDGRYYPEYPPQLSPNTSSPYQIQASQGLKRHAEMPPSRQAHLNINYFQPEFVENAHGTHDKGVSSDVDHAAEPTTPPGSEHDSQVDDLSYGNKYHHPYLPGFFANTDGSYHHPAAVAAAALSPPIYPQQSGYTLHQVEGVFEPSAGIETPLFLSGNSLTGEEAAALMAANPPWANAGPYCG</sequence>
<dbReference type="InterPro" id="IPR030456">
    <property type="entry name" value="TF_fork_head_CS_2"/>
</dbReference>
<dbReference type="PROSITE" id="PS00658">
    <property type="entry name" value="FORK_HEAD_2"/>
    <property type="match status" value="1"/>
</dbReference>
<protein>
    <recommendedName>
        <fullName evidence="8">Fork-head domain-containing protein</fullName>
    </recommendedName>
</protein>
<dbReference type="PRINTS" id="PR00053">
    <property type="entry name" value="FORKHEAD"/>
</dbReference>
<accession>A0ABR1PJP5</accession>
<dbReference type="Gene3D" id="1.10.10.10">
    <property type="entry name" value="Winged helix-like DNA-binding domain superfamily/Winged helix DNA-binding domain"/>
    <property type="match status" value="1"/>
</dbReference>
<dbReference type="InterPro" id="IPR036390">
    <property type="entry name" value="WH_DNA-bd_sf"/>
</dbReference>
<dbReference type="PROSITE" id="PS50039">
    <property type="entry name" value="FORK_HEAD_3"/>
    <property type="match status" value="1"/>
</dbReference>
<evidence type="ECO:0000256" key="5">
    <source>
        <dbReference type="ARBA" id="ARBA00023242"/>
    </source>
</evidence>
<proteinExistence type="predicted"/>
<keyword evidence="2" id="KW-0805">Transcription regulation</keyword>
<dbReference type="InterPro" id="IPR001766">
    <property type="entry name" value="Fork_head_dom"/>
</dbReference>
<feature type="domain" description="Fork-head" evidence="8">
    <location>
        <begin position="52"/>
        <end position="162"/>
    </location>
</feature>
<evidence type="ECO:0000256" key="6">
    <source>
        <dbReference type="PROSITE-ProRule" id="PRU00089"/>
    </source>
</evidence>
<comment type="caution">
    <text evidence="9">The sequence shown here is derived from an EMBL/GenBank/DDBJ whole genome shotgun (WGS) entry which is preliminary data.</text>
</comment>
<evidence type="ECO:0000313" key="9">
    <source>
        <dbReference type="EMBL" id="KAK7738281.1"/>
    </source>
</evidence>
<comment type="subcellular location">
    <subcellularLocation>
        <location evidence="1 6">Nucleus</location>
    </subcellularLocation>
</comment>
<keyword evidence="4" id="KW-0804">Transcription</keyword>
<evidence type="ECO:0000256" key="1">
    <source>
        <dbReference type="ARBA" id="ARBA00004123"/>
    </source>
</evidence>
<keyword evidence="10" id="KW-1185">Reference proteome</keyword>
<organism evidence="9 10">
    <name type="scientific">Diaporthe eres</name>
    <name type="common">Phomopsis oblonga</name>
    <dbReference type="NCBI Taxonomy" id="83184"/>
    <lineage>
        <taxon>Eukaryota</taxon>
        <taxon>Fungi</taxon>
        <taxon>Dikarya</taxon>
        <taxon>Ascomycota</taxon>
        <taxon>Pezizomycotina</taxon>
        <taxon>Sordariomycetes</taxon>
        <taxon>Sordariomycetidae</taxon>
        <taxon>Diaporthales</taxon>
        <taxon>Diaporthaceae</taxon>
        <taxon>Diaporthe</taxon>
        <taxon>Diaporthe eres species complex</taxon>
    </lineage>
</organism>
<evidence type="ECO:0000256" key="4">
    <source>
        <dbReference type="ARBA" id="ARBA00023163"/>
    </source>
</evidence>
<dbReference type="Pfam" id="PF00250">
    <property type="entry name" value="Forkhead"/>
    <property type="match status" value="1"/>
</dbReference>
<dbReference type="PANTHER" id="PTHR45881">
    <property type="entry name" value="CHECKPOINT SUPPRESSOR 1-LIKE, ISOFORM A-RELATED"/>
    <property type="match status" value="1"/>
</dbReference>
<evidence type="ECO:0000256" key="3">
    <source>
        <dbReference type="ARBA" id="ARBA00023125"/>
    </source>
</evidence>
<feature type="region of interest" description="Disordered" evidence="7">
    <location>
        <begin position="282"/>
        <end position="311"/>
    </location>
</feature>
<keyword evidence="3 6" id="KW-0238">DNA-binding</keyword>
<dbReference type="Proteomes" id="UP001430848">
    <property type="component" value="Unassembled WGS sequence"/>
</dbReference>
<evidence type="ECO:0000313" key="10">
    <source>
        <dbReference type="Proteomes" id="UP001430848"/>
    </source>
</evidence>
<feature type="compositionally biased region" description="Basic and acidic residues" evidence="7">
    <location>
        <begin position="282"/>
        <end position="297"/>
    </location>
</feature>
<dbReference type="SUPFAM" id="SSF46785">
    <property type="entry name" value="Winged helix' DNA-binding domain"/>
    <property type="match status" value="1"/>
</dbReference>
<feature type="region of interest" description="Disordered" evidence="7">
    <location>
        <begin position="184"/>
        <end position="226"/>
    </location>
</feature>
<dbReference type="EMBL" id="JAKNSF020000006">
    <property type="protein sequence ID" value="KAK7738281.1"/>
    <property type="molecule type" value="Genomic_DNA"/>
</dbReference>
<dbReference type="InterPro" id="IPR036388">
    <property type="entry name" value="WH-like_DNA-bd_sf"/>
</dbReference>
<keyword evidence="5 6" id="KW-0539">Nucleus</keyword>
<gene>
    <name evidence="9" type="ORF">SLS63_002616</name>
</gene>
<feature type="DNA-binding region" description="Fork-head" evidence="6">
    <location>
        <begin position="52"/>
        <end position="162"/>
    </location>
</feature>
<evidence type="ECO:0000259" key="8">
    <source>
        <dbReference type="PROSITE" id="PS50039"/>
    </source>
</evidence>
<name>A0ABR1PJP5_DIAER</name>